<keyword evidence="2" id="KW-1185">Reference proteome</keyword>
<sequence>MHDLFRHGIDDVGLSSQGATVGRQSALHWPRILSYIFPVDGRCSVTAQDHSTPVKALSLQTLSCAPSTAQDIDLTMLVRLLFTERAGPQTALPNRVLCERSRQRLGPALSADAALACMETRRRTKMMLWGQAVACCAASGLASDRLSPPLDIGT</sequence>
<reference evidence="1 2" key="1">
    <citation type="journal article" date="2019" name="New Phytol.">
        <title>Comparative genomics reveals unique wood-decay strategies and fruiting body development in the Schizophyllaceae.</title>
        <authorList>
            <person name="Almasi E."/>
            <person name="Sahu N."/>
            <person name="Krizsan K."/>
            <person name="Balint B."/>
            <person name="Kovacs G.M."/>
            <person name="Kiss B."/>
            <person name="Cseklye J."/>
            <person name="Drula E."/>
            <person name="Henrissat B."/>
            <person name="Nagy I."/>
            <person name="Chovatia M."/>
            <person name="Adam C."/>
            <person name="LaButti K."/>
            <person name="Lipzen A."/>
            <person name="Riley R."/>
            <person name="Grigoriev I.V."/>
            <person name="Nagy L.G."/>
        </authorList>
    </citation>
    <scope>NUCLEOTIDE SEQUENCE [LARGE SCALE GENOMIC DNA]</scope>
    <source>
        <strain evidence="1 2">NL-1724</strain>
    </source>
</reference>
<dbReference type="Proteomes" id="UP000320762">
    <property type="component" value="Unassembled WGS sequence"/>
</dbReference>
<proteinExistence type="predicted"/>
<comment type="caution">
    <text evidence="1">The sequence shown here is derived from an EMBL/GenBank/DDBJ whole genome shotgun (WGS) entry which is preliminary data.</text>
</comment>
<dbReference type="AlphaFoldDB" id="A0A550C684"/>
<evidence type="ECO:0000313" key="2">
    <source>
        <dbReference type="Proteomes" id="UP000320762"/>
    </source>
</evidence>
<organism evidence="1 2">
    <name type="scientific">Schizophyllum amplum</name>
    <dbReference type="NCBI Taxonomy" id="97359"/>
    <lineage>
        <taxon>Eukaryota</taxon>
        <taxon>Fungi</taxon>
        <taxon>Dikarya</taxon>
        <taxon>Basidiomycota</taxon>
        <taxon>Agaricomycotina</taxon>
        <taxon>Agaricomycetes</taxon>
        <taxon>Agaricomycetidae</taxon>
        <taxon>Agaricales</taxon>
        <taxon>Schizophyllaceae</taxon>
        <taxon>Schizophyllum</taxon>
    </lineage>
</organism>
<accession>A0A550C684</accession>
<evidence type="ECO:0000313" key="1">
    <source>
        <dbReference type="EMBL" id="TRM60300.1"/>
    </source>
</evidence>
<protein>
    <submittedName>
        <fullName evidence="1">Uncharacterized protein</fullName>
    </submittedName>
</protein>
<gene>
    <name evidence="1" type="ORF">BD626DRAFT_130412</name>
</gene>
<name>A0A550C684_9AGAR</name>
<dbReference type="EMBL" id="VDMD01000022">
    <property type="protein sequence ID" value="TRM60300.1"/>
    <property type="molecule type" value="Genomic_DNA"/>
</dbReference>